<proteinExistence type="predicted"/>
<comment type="caution">
    <text evidence="6">The sequence shown here is derived from an EMBL/GenBank/DDBJ whole genome shotgun (WGS) entry which is preliminary data.</text>
</comment>
<dbReference type="Pfam" id="PF00400">
    <property type="entry name" value="WD40"/>
    <property type="match status" value="5"/>
</dbReference>
<evidence type="ECO:0000256" key="5">
    <source>
        <dbReference type="SAM" id="MobiDB-lite"/>
    </source>
</evidence>
<dbReference type="InterPro" id="IPR050995">
    <property type="entry name" value="WD-F-box_domain-protein"/>
</dbReference>
<evidence type="ECO:0000313" key="6">
    <source>
        <dbReference type="EMBL" id="ORZ31000.1"/>
    </source>
</evidence>
<feature type="repeat" description="WD" evidence="3">
    <location>
        <begin position="455"/>
        <end position="496"/>
    </location>
</feature>
<feature type="compositionally biased region" description="Polar residues" evidence="5">
    <location>
        <begin position="400"/>
        <end position="418"/>
    </location>
</feature>
<feature type="compositionally biased region" description="Low complexity" evidence="5">
    <location>
        <begin position="11"/>
        <end position="27"/>
    </location>
</feature>
<evidence type="ECO:0000256" key="1">
    <source>
        <dbReference type="ARBA" id="ARBA00022574"/>
    </source>
</evidence>
<feature type="repeat" description="WD" evidence="3">
    <location>
        <begin position="497"/>
        <end position="538"/>
    </location>
</feature>
<dbReference type="SMART" id="SM00320">
    <property type="entry name" value="WD40"/>
    <property type="match status" value="7"/>
</dbReference>
<keyword evidence="1 3" id="KW-0853">WD repeat</keyword>
<evidence type="ECO:0000256" key="2">
    <source>
        <dbReference type="ARBA" id="ARBA00022737"/>
    </source>
</evidence>
<dbReference type="OrthoDB" id="538223at2759"/>
<dbReference type="InterPro" id="IPR019775">
    <property type="entry name" value="WD40_repeat_CS"/>
</dbReference>
<dbReference type="PROSITE" id="PS50294">
    <property type="entry name" value="WD_REPEATS_REGION"/>
    <property type="match status" value="4"/>
</dbReference>
<dbReference type="AlphaFoldDB" id="A0A1Y2H8V5"/>
<dbReference type="EMBL" id="MCFL01000069">
    <property type="protein sequence ID" value="ORZ31000.1"/>
    <property type="molecule type" value="Genomic_DNA"/>
</dbReference>
<dbReference type="PROSITE" id="PS00678">
    <property type="entry name" value="WD_REPEATS_1"/>
    <property type="match status" value="3"/>
</dbReference>
<protein>
    <submittedName>
        <fullName evidence="6">WD40-repeat-containing domain protein</fullName>
    </submittedName>
</protein>
<dbReference type="InterPro" id="IPR001680">
    <property type="entry name" value="WD40_rpt"/>
</dbReference>
<feature type="repeat" description="WD" evidence="3">
    <location>
        <begin position="706"/>
        <end position="722"/>
    </location>
</feature>
<organism evidence="6 7">
    <name type="scientific">Catenaria anguillulae PL171</name>
    <dbReference type="NCBI Taxonomy" id="765915"/>
    <lineage>
        <taxon>Eukaryota</taxon>
        <taxon>Fungi</taxon>
        <taxon>Fungi incertae sedis</taxon>
        <taxon>Blastocladiomycota</taxon>
        <taxon>Blastocladiomycetes</taxon>
        <taxon>Blastocladiales</taxon>
        <taxon>Catenariaceae</taxon>
        <taxon>Catenaria</taxon>
    </lineage>
</organism>
<gene>
    <name evidence="6" type="ORF">BCR44DRAFT_1516511</name>
</gene>
<feature type="compositionally biased region" description="Basic residues" evidence="5">
    <location>
        <begin position="390"/>
        <end position="399"/>
    </location>
</feature>
<feature type="compositionally biased region" description="Polar residues" evidence="5">
    <location>
        <begin position="1"/>
        <end position="10"/>
    </location>
</feature>
<dbReference type="InterPro" id="IPR036322">
    <property type="entry name" value="WD40_repeat_dom_sf"/>
</dbReference>
<dbReference type="Gene3D" id="2.130.10.10">
    <property type="entry name" value="YVTN repeat-like/Quinoprotein amine dehydrogenase"/>
    <property type="match status" value="3"/>
</dbReference>
<dbReference type="PRINTS" id="PR00320">
    <property type="entry name" value="GPROTEINBRPT"/>
</dbReference>
<keyword evidence="2" id="KW-0677">Repeat</keyword>
<feature type="compositionally biased region" description="Low complexity" evidence="5">
    <location>
        <begin position="156"/>
        <end position="167"/>
    </location>
</feature>
<name>A0A1Y2H8V5_9FUNG</name>
<feature type="coiled-coil region" evidence="4">
    <location>
        <begin position="237"/>
        <end position="313"/>
    </location>
</feature>
<evidence type="ECO:0000256" key="4">
    <source>
        <dbReference type="SAM" id="Coils"/>
    </source>
</evidence>
<feature type="repeat" description="WD" evidence="3">
    <location>
        <begin position="581"/>
        <end position="609"/>
    </location>
</feature>
<dbReference type="SUPFAM" id="SSF50978">
    <property type="entry name" value="WD40 repeat-like"/>
    <property type="match status" value="1"/>
</dbReference>
<keyword evidence="7" id="KW-1185">Reference proteome</keyword>
<evidence type="ECO:0000313" key="7">
    <source>
        <dbReference type="Proteomes" id="UP000193411"/>
    </source>
</evidence>
<feature type="repeat" description="WD" evidence="3">
    <location>
        <begin position="539"/>
        <end position="580"/>
    </location>
</feature>
<sequence>MSTANAPNDPSTATSTGGTGTLATSSGAGLGSRPQLSKLGTAGGPGTSASAATSAIPRSPIDSGQNPMDDYALLNEVLKDDDEDDLERLIGPAGASSPSQRAGGMVREEGGWGPARSGNQGVSGEEDEDEYDVNENLDDAVRKVHQRTLVAKFSERPSSGSTPSSPSKNVQPSVAQQPEVVDDFVRNYLASKGMLATLEAFENEWYDLALTNRLPPEDHQPTIPDVYSQTSRLEEALRAVRTDLQSMQATADRLRTQLDKAVKDRDFFKLHYTRISQEKVRWMAEAKKMRQEVEQVRKDNAALNGKVETLVKERAVARMERDRAVQQLQLGAGLDADAGGMGESARGGAIQQQQQQQQGASKSGRNDVGLPSSSSPQPPSKRVGGAGPAGKKRPGHHAKQFQQPGDKQQLVPTATGQAQQYATEFPAEDRYNPAASTTLSMQPVRISAVREAVSVKAHDLAVSSVAIHPRKLILATVSDDHTWKLWNVPSGELLMTGSGHSDWIADVDFHPKGIHLATASGDMSVKLWDFSKGQASMTLREHTQPVWSCRFHDSGHFLVSGSMDHTAKVWDLVVGKCRQTFRGHSDSVNAVTWQPYTNTFYTVSGDKTVTRGAILFGHTNAVNGIAFAPAADKFATCDSDGIVKVWDPRQASGEVTSMDLGPHPANKVSMDASGMVVAVASNDGLVRLVNLRDGTRRELVGHADAGEYLATGASDGVWKVWH</sequence>
<dbReference type="InterPro" id="IPR015943">
    <property type="entry name" value="WD40/YVTN_repeat-like_dom_sf"/>
</dbReference>
<dbReference type="CDD" id="cd00200">
    <property type="entry name" value="WD40"/>
    <property type="match status" value="1"/>
</dbReference>
<feature type="compositionally biased region" description="Acidic residues" evidence="5">
    <location>
        <begin position="124"/>
        <end position="138"/>
    </location>
</feature>
<accession>A0A1Y2H8V5</accession>
<dbReference type="PANTHER" id="PTHR14604:SF3">
    <property type="entry name" value="SPERM-ASSOCIATED ANTIGEN 16 PROTEIN"/>
    <property type="match status" value="1"/>
</dbReference>
<reference evidence="6 7" key="1">
    <citation type="submission" date="2016-07" db="EMBL/GenBank/DDBJ databases">
        <title>Pervasive Adenine N6-methylation of Active Genes in Fungi.</title>
        <authorList>
            <consortium name="DOE Joint Genome Institute"/>
            <person name="Mondo S.J."/>
            <person name="Dannebaum R.O."/>
            <person name="Kuo R.C."/>
            <person name="Labutti K."/>
            <person name="Haridas S."/>
            <person name="Kuo A."/>
            <person name="Salamov A."/>
            <person name="Ahrendt S.R."/>
            <person name="Lipzen A."/>
            <person name="Sullivan W."/>
            <person name="Andreopoulos W.B."/>
            <person name="Clum A."/>
            <person name="Lindquist E."/>
            <person name="Daum C."/>
            <person name="Ramamoorthy G.K."/>
            <person name="Gryganskyi A."/>
            <person name="Culley D."/>
            <person name="Magnuson J.K."/>
            <person name="James T.Y."/>
            <person name="O'Malley M.A."/>
            <person name="Stajich J.E."/>
            <person name="Spatafora J.W."/>
            <person name="Visel A."/>
            <person name="Grigoriev I.V."/>
        </authorList>
    </citation>
    <scope>NUCLEOTIDE SEQUENCE [LARGE SCALE GENOMIC DNA]</scope>
    <source>
        <strain evidence="6 7">PL171</strain>
    </source>
</reference>
<keyword evidence="4" id="KW-0175">Coiled coil</keyword>
<feature type="compositionally biased region" description="Low complexity" evidence="5">
    <location>
        <begin position="371"/>
        <end position="383"/>
    </location>
</feature>
<dbReference type="Proteomes" id="UP000193411">
    <property type="component" value="Unassembled WGS sequence"/>
</dbReference>
<dbReference type="PROSITE" id="PS50082">
    <property type="entry name" value="WD_REPEATS_2"/>
    <property type="match status" value="6"/>
</dbReference>
<feature type="region of interest" description="Disordered" evidence="5">
    <location>
        <begin position="1"/>
        <end position="176"/>
    </location>
</feature>
<dbReference type="PANTHER" id="PTHR14604">
    <property type="entry name" value="WD40 REPEAT PF20"/>
    <property type="match status" value="1"/>
</dbReference>
<evidence type="ECO:0000256" key="3">
    <source>
        <dbReference type="PROSITE-ProRule" id="PRU00221"/>
    </source>
</evidence>
<feature type="region of interest" description="Disordered" evidence="5">
    <location>
        <begin position="335"/>
        <end position="418"/>
    </location>
</feature>
<dbReference type="STRING" id="765915.A0A1Y2H8V5"/>
<feature type="repeat" description="WD" evidence="3">
    <location>
        <begin position="615"/>
        <end position="656"/>
    </location>
</feature>
<dbReference type="InterPro" id="IPR020472">
    <property type="entry name" value="WD40_PAC1"/>
</dbReference>